<dbReference type="OrthoDB" id="439917at2759"/>
<dbReference type="SMART" id="SM01411">
    <property type="entry name" value="Ephrin_rec_like"/>
    <property type="match status" value="3"/>
</dbReference>
<dbReference type="PANTHER" id="PTHR46104">
    <property type="entry name" value="GENE 9195-RELATED-RELATED"/>
    <property type="match status" value="1"/>
</dbReference>
<comment type="caution">
    <text evidence="2">The sequence shown here is derived from an EMBL/GenBank/DDBJ whole genome shotgun (WGS) entry which is preliminary data.</text>
</comment>
<evidence type="ECO:0000313" key="2">
    <source>
        <dbReference type="EMBL" id="OAF64932.1"/>
    </source>
</evidence>
<sequence>NAPESCPVGYFCPEGADPVPCPLYTYRNVNGGKTEGKNKEFCFPGTMRLIPGAKSASDCQKCQEGNYCPTNGTSEIIPCKEKQSCPAGTASPLCCSHGNYCGKLSSMGKPCPSGFYCSPCSGIDHTACIYPYVCESGSITPNYCPIGKIATASSNRTSINISCELCGDGSYSNFDRTKCLMCQAGYYCKGGKKHACPRGSYCPKGVISPQKCLIGYYGPRKYAKSNTSCIQCIDNYYSNSGAITCISCGKSAVSKKGSGTCECIGKNRTFRKSDGECVCKGGYIFYDESDKKMENSDSIIDCQRITVETCGTDECRSPNTMKCISTVFQDCSDVCTSTNVTAQFDAIQCRCICSINNIDCNNCTTYNSVVNTFITLNVSETFRAFQPQLNINENESSFVYDKFDIFMSNSDKNVYSQKSSILQFCLLTESKFGCFNINSFNNLTRLLDKNLQIFDNIVYNPIVCLNENEGIVYYLHRNNTANKSDVQFYPMYNQNHLYNTNENFDFYSFIQFSQILTETKSNFNTLVSMFNSTGIHVVQHSSNIYSQIIVDVKTKNSCTLPRVKPLNSQTLSEAKIKLKSIEFAEPDFFLIKGMLIFFGIFILFTIFIVIAINPKSANIYSLRHWLPKFKDLGFPASKLVNTRYDKILNINTCHHVEPNLQLLEKQLWMGVGFNDYIFDDLNIKLFYDKLENQNMLTASQLKNMKDSQLHLLAYISGSNAKMYNLINGLIYSENEKKCAKTDKNDANGDMGQKNLQKCYNLIENVFTSINTNYDINQYSETTFTQQEHELMLELKSLIKSLVSDESSSPSLKMMEKINVDEIIKKYINLLIIDRDTCNNETFAKIEKLVKSVNMEKMDINIFDKTWINEISNYLTNGIHSVQQNMEKSLSNFTTNTISTLLTNLNDNISETEKELVGTTITTILPISSLIYNYYIETFNTNEFINLIKNIEKYFVSDLENIQDQFMQNVKKSVTDKEILAEFKLMENEINNLIKFNKIISHMLQNNLIGQNFQLMNGKMENENENKSNYFEFSQIVTNVNANIMDRNYSLINKNLVDALSIHLPKQFINNEVSRQSLIKVVWLNFILVSHKSIGKFYESKYQNFIQKIASLSSVSQNDAANLSEAYNRLNDNFFTNYNKYYHDALDNIKISREAFIVEIKQKIIKIINPLIHDFLQFYIPLLNSHQQPLNDLFMKPIIVHEYTQLVTTVEEIFSSATRSEVGVGIVFRTDRIAQL</sequence>
<keyword evidence="1" id="KW-0812">Transmembrane</keyword>
<dbReference type="Proteomes" id="UP000078046">
    <property type="component" value="Unassembled WGS sequence"/>
</dbReference>
<evidence type="ECO:0000256" key="1">
    <source>
        <dbReference type="SAM" id="Phobius"/>
    </source>
</evidence>
<organism evidence="2 3">
    <name type="scientific">Intoshia linei</name>
    <dbReference type="NCBI Taxonomy" id="1819745"/>
    <lineage>
        <taxon>Eukaryota</taxon>
        <taxon>Metazoa</taxon>
        <taxon>Spiralia</taxon>
        <taxon>Lophotrochozoa</taxon>
        <taxon>Mesozoa</taxon>
        <taxon>Orthonectida</taxon>
        <taxon>Rhopaluridae</taxon>
        <taxon>Intoshia</taxon>
    </lineage>
</organism>
<evidence type="ECO:0000313" key="3">
    <source>
        <dbReference type="Proteomes" id="UP000078046"/>
    </source>
</evidence>
<dbReference type="AlphaFoldDB" id="A0A177ATU8"/>
<protein>
    <submittedName>
        <fullName evidence="2">Uncharacterized protein</fullName>
    </submittedName>
</protein>
<accession>A0A177ATU8</accession>
<reference evidence="2 3" key="1">
    <citation type="submission" date="2016-04" db="EMBL/GenBank/DDBJ databases">
        <title>The genome of Intoshia linei affirms orthonectids as highly simplified spiralians.</title>
        <authorList>
            <person name="Mikhailov K.V."/>
            <person name="Slusarev G.S."/>
            <person name="Nikitin M.A."/>
            <person name="Logacheva M.D."/>
            <person name="Penin A."/>
            <person name="Aleoshin V."/>
            <person name="Panchin Y.V."/>
        </authorList>
    </citation>
    <scope>NUCLEOTIDE SEQUENCE [LARGE SCALE GENOMIC DNA]</scope>
    <source>
        <strain evidence="2">Intl2013</strain>
        <tissue evidence="2">Whole animal</tissue>
    </source>
</reference>
<feature type="transmembrane region" description="Helical" evidence="1">
    <location>
        <begin position="589"/>
        <end position="613"/>
    </location>
</feature>
<dbReference type="EMBL" id="LWCA01001531">
    <property type="protein sequence ID" value="OAF64932.1"/>
    <property type="molecule type" value="Genomic_DNA"/>
</dbReference>
<name>A0A177ATU8_9BILA</name>
<dbReference type="InterPro" id="IPR009030">
    <property type="entry name" value="Growth_fac_rcpt_cys_sf"/>
</dbReference>
<keyword evidence="3" id="KW-1185">Reference proteome</keyword>
<feature type="non-terminal residue" evidence="2">
    <location>
        <position position="1"/>
    </location>
</feature>
<proteinExistence type="predicted"/>
<keyword evidence="1" id="KW-0472">Membrane</keyword>
<keyword evidence="1" id="KW-1133">Transmembrane helix</keyword>
<dbReference type="PANTHER" id="PTHR46104:SF1">
    <property type="entry name" value="GENE 9195-RELATED"/>
    <property type="match status" value="1"/>
</dbReference>
<dbReference type="SUPFAM" id="SSF57184">
    <property type="entry name" value="Growth factor receptor domain"/>
    <property type="match status" value="1"/>
</dbReference>
<gene>
    <name evidence="2" type="ORF">A3Q56_07360</name>
</gene>